<evidence type="ECO:0000313" key="4">
    <source>
        <dbReference type="Proteomes" id="UP000054844"/>
    </source>
</evidence>
<evidence type="ECO:0000313" key="5">
    <source>
        <dbReference type="Proteomes" id="UP000254919"/>
    </source>
</evidence>
<reference evidence="3 5" key="2">
    <citation type="submission" date="2018-06" db="EMBL/GenBank/DDBJ databases">
        <authorList>
            <consortium name="Pathogen Informatics"/>
            <person name="Doyle S."/>
        </authorList>
    </citation>
    <scope>NUCLEOTIDE SEQUENCE [LARGE SCALE GENOMIC DNA]</scope>
    <source>
        <strain evidence="3 5">NCTC13291</strain>
    </source>
</reference>
<organism evidence="2 4">
    <name type="scientific">Roseomonas mucosa</name>
    <dbReference type="NCBI Taxonomy" id="207340"/>
    <lineage>
        <taxon>Bacteria</taxon>
        <taxon>Pseudomonadati</taxon>
        <taxon>Pseudomonadota</taxon>
        <taxon>Alphaproteobacteria</taxon>
        <taxon>Acetobacterales</taxon>
        <taxon>Roseomonadaceae</taxon>
        <taxon>Roseomonas</taxon>
    </lineage>
</organism>
<gene>
    <name evidence="2" type="ORF">APZ41_004405</name>
    <name evidence="3" type="ORF">NCTC13291_03993</name>
</gene>
<keyword evidence="1" id="KW-0732">Signal</keyword>
<name>A0A1S8D9S0_9PROT</name>
<reference evidence="2 4" key="1">
    <citation type="submission" date="2016-12" db="EMBL/GenBank/DDBJ databases">
        <title>Draft genome sequence of Roseomonas mucosa strain AU37, isolated from a peripheral intravenous catheter.</title>
        <authorList>
            <person name="Choudhury M.A."/>
            <person name="Sidjabat H.E."/>
            <person name="Wailan A.M."/>
            <person name="Zhang L."/>
            <person name="Marsh N.M."/>
            <person name="Rickard C.M."/>
            <person name="Davies M."/>
            <person name="Mcmillan D.J."/>
        </authorList>
    </citation>
    <scope>NUCLEOTIDE SEQUENCE [LARGE SCALE GENOMIC DNA]</scope>
    <source>
        <strain evidence="2 4">SAVE376</strain>
    </source>
</reference>
<dbReference type="RefSeq" id="WP_019463177.1">
    <property type="nucleotide sequence ID" value="NZ_AP031463.1"/>
</dbReference>
<protein>
    <submittedName>
        <fullName evidence="3">Uncharacterized protein conserved in bacteria</fullName>
    </submittedName>
</protein>
<accession>A0A1S8D9S0</accession>
<dbReference type="OrthoDB" id="7189112at2"/>
<dbReference type="EMBL" id="LLWF02000007">
    <property type="protein sequence ID" value="ONH84484.1"/>
    <property type="molecule type" value="Genomic_DNA"/>
</dbReference>
<sequence length="173" mass="18595">MLRPFPGRPGPLRRLWCCAALLALLAAPQPAAARPEDGPRVTACTAADAPAGPRLHVAVTGARRVAGNITITVYGPKPERFLASHAYLARQRVPLRTSSAEACFALAEPGIYAVAVYHDENDDHNFNRSLLGLPSEGYGFSNDAPTSVGLPSFDSVRFTVPPGESRMTIRLRY</sequence>
<dbReference type="EMBL" id="UGVN01000002">
    <property type="protein sequence ID" value="SUE95110.1"/>
    <property type="molecule type" value="Genomic_DNA"/>
</dbReference>
<evidence type="ECO:0000313" key="3">
    <source>
        <dbReference type="EMBL" id="SUE95110.1"/>
    </source>
</evidence>
<dbReference type="GeneID" id="99631626"/>
<dbReference type="Proteomes" id="UP000054844">
    <property type="component" value="Unassembled WGS sequence"/>
</dbReference>
<dbReference type="Proteomes" id="UP000254919">
    <property type="component" value="Unassembled WGS sequence"/>
</dbReference>
<dbReference type="AlphaFoldDB" id="A0A1S8D9S0"/>
<evidence type="ECO:0000256" key="1">
    <source>
        <dbReference type="SAM" id="SignalP"/>
    </source>
</evidence>
<dbReference type="STRING" id="207340.APZ41_004405"/>
<feature type="chain" id="PRO_5036025714" evidence="1">
    <location>
        <begin position="34"/>
        <end position="173"/>
    </location>
</feature>
<proteinExistence type="predicted"/>
<dbReference type="InterPro" id="IPR018673">
    <property type="entry name" value="DUF2141"/>
</dbReference>
<feature type="signal peptide" evidence="1">
    <location>
        <begin position="1"/>
        <end position="33"/>
    </location>
</feature>
<evidence type="ECO:0000313" key="2">
    <source>
        <dbReference type="EMBL" id="ONH84484.1"/>
    </source>
</evidence>
<keyword evidence="4" id="KW-1185">Reference proteome</keyword>
<dbReference type="Pfam" id="PF09912">
    <property type="entry name" value="DUF2141"/>
    <property type="match status" value="1"/>
</dbReference>